<protein>
    <submittedName>
        <fullName evidence="2">Uncharacterized protein</fullName>
    </submittedName>
</protein>
<sequence length="136" mass="14059">MHPVLGSASASRASAPTARQRHEGIARRGHPRLALMHVTDHDQVGEPRVGDLVRQHAARHDSGHRAAGGQRPVRDGPHETGARTAVDQPQARSGHCAAEVGGGAQMCGVAAGGGTAEDGHGGHAGQVHRPYPLVRT</sequence>
<organism evidence="2 3">
    <name type="scientific">Streptomyces viridochromogenes</name>
    <dbReference type="NCBI Taxonomy" id="1938"/>
    <lineage>
        <taxon>Bacteria</taxon>
        <taxon>Bacillati</taxon>
        <taxon>Actinomycetota</taxon>
        <taxon>Actinomycetes</taxon>
        <taxon>Kitasatosporales</taxon>
        <taxon>Streptomycetaceae</taxon>
        <taxon>Streptomyces</taxon>
    </lineage>
</organism>
<proteinExistence type="predicted"/>
<evidence type="ECO:0000256" key="1">
    <source>
        <dbReference type="SAM" id="MobiDB-lite"/>
    </source>
</evidence>
<feature type="region of interest" description="Disordered" evidence="1">
    <location>
        <begin position="53"/>
        <end position="93"/>
    </location>
</feature>
<feature type="region of interest" description="Disordered" evidence="1">
    <location>
        <begin position="115"/>
        <end position="136"/>
    </location>
</feature>
<dbReference type="Proteomes" id="UP000037432">
    <property type="component" value="Unassembled WGS sequence"/>
</dbReference>
<gene>
    <name evidence="2" type="ORF">ACM01_00450</name>
</gene>
<feature type="compositionally biased region" description="Basic and acidic residues" evidence="1">
    <location>
        <begin position="53"/>
        <end position="64"/>
    </location>
</feature>
<evidence type="ECO:0000313" key="2">
    <source>
        <dbReference type="EMBL" id="KMS77149.1"/>
    </source>
</evidence>
<dbReference type="AlphaFoldDB" id="A0A0J7ZMH2"/>
<accession>A0A0J7ZMH2</accession>
<reference evidence="2 3" key="1">
    <citation type="submission" date="2015-06" db="EMBL/GenBank/DDBJ databases">
        <authorList>
            <person name="Ju K.-S."/>
            <person name="Doroghazi J.R."/>
            <person name="Metcalf W.W."/>
        </authorList>
    </citation>
    <scope>NUCLEOTIDE SEQUENCE [LARGE SCALE GENOMIC DNA]</scope>
    <source>
        <strain evidence="2 3">NRRL 3414</strain>
    </source>
</reference>
<dbReference type="EMBL" id="LFNT01000001">
    <property type="protein sequence ID" value="KMS77149.1"/>
    <property type="molecule type" value="Genomic_DNA"/>
</dbReference>
<comment type="caution">
    <text evidence="2">The sequence shown here is derived from an EMBL/GenBank/DDBJ whole genome shotgun (WGS) entry which is preliminary data.</text>
</comment>
<evidence type="ECO:0000313" key="3">
    <source>
        <dbReference type="Proteomes" id="UP000037432"/>
    </source>
</evidence>
<feature type="region of interest" description="Disordered" evidence="1">
    <location>
        <begin position="1"/>
        <end position="32"/>
    </location>
</feature>
<feature type="compositionally biased region" description="Basic and acidic residues" evidence="1">
    <location>
        <begin position="72"/>
        <end position="81"/>
    </location>
</feature>
<name>A0A0J7ZMH2_STRVR</name>